<dbReference type="RefSeq" id="WP_156806172.1">
    <property type="nucleotide sequence ID" value="NZ_JBHSOJ010000017.1"/>
</dbReference>
<name>A0ABW0UD77_9STRE</name>
<evidence type="ECO:0000313" key="2">
    <source>
        <dbReference type="EMBL" id="MFC5631513.1"/>
    </source>
</evidence>
<dbReference type="Proteomes" id="UP001596110">
    <property type="component" value="Unassembled WGS sequence"/>
</dbReference>
<dbReference type="EMBL" id="JBHSOJ010000017">
    <property type="protein sequence ID" value="MFC5631513.1"/>
    <property type="molecule type" value="Genomic_DNA"/>
</dbReference>
<evidence type="ECO:0000313" key="3">
    <source>
        <dbReference type="Proteomes" id="UP001596110"/>
    </source>
</evidence>
<feature type="region of interest" description="Disordered" evidence="1">
    <location>
        <begin position="22"/>
        <end position="47"/>
    </location>
</feature>
<organism evidence="2 3">
    <name type="scientific">Streptococcus caledonicus</name>
    <dbReference type="NCBI Taxonomy" id="2614158"/>
    <lineage>
        <taxon>Bacteria</taxon>
        <taxon>Bacillati</taxon>
        <taxon>Bacillota</taxon>
        <taxon>Bacilli</taxon>
        <taxon>Lactobacillales</taxon>
        <taxon>Streptococcaceae</taxon>
        <taxon>Streptococcus</taxon>
    </lineage>
</organism>
<sequence length="47" mass="5560">MQWLIEGLGNGLFFIFLRSPESSTGQFQPEHKKTESEDNRHRHFLTI</sequence>
<comment type="caution">
    <text evidence="2">The sequence shown here is derived from an EMBL/GenBank/DDBJ whole genome shotgun (WGS) entry which is preliminary data.</text>
</comment>
<gene>
    <name evidence="2" type="ORF">ACFPQ3_07980</name>
</gene>
<protein>
    <submittedName>
        <fullName evidence="2">Uncharacterized protein</fullName>
    </submittedName>
</protein>
<proteinExistence type="predicted"/>
<feature type="compositionally biased region" description="Basic and acidic residues" evidence="1">
    <location>
        <begin position="29"/>
        <end position="40"/>
    </location>
</feature>
<keyword evidence="3" id="KW-1185">Reference proteome</keyword>
<reference evidence="3" key="1">
    <citation type="journal article" date="2019" name="Int. J. Syst. Evol. Microbiol.">
        <title>The Global Catalogue of Microorganisms (GCM) 10K type strain sequencing project: providing services to taxonomists for standard genome sequencing and annotation.</title>
        <authorList>
            <consortium name="The Broad Institute Genomics Platform"/>
            <consortium name="The Broad Institute Genome Sequencing Center for Infectious Disease"/>
            <person name="Wu L."/>
            <person name="Ma J."/>
        </authorList>
    </citation>
    <scope>NUCLEOTIDE SEQUENCE [LARGE SCALE GENOMIC DNA]</scope>
    <source>
        <strain evidence="3">DT43</strain>
    </source>
</reference>
<evidence type="ECO:0000256" key="1">
    <source>
        <dbReference type="SAM" id="MobiDB-lite"/>
    </source>
</evidence>
<accession>A0ABW0UD77</accession>